<dbReference type="eggNOG" id="arCOG00658">
    <property type="taxonomic scope" value="Archaea"/>
</dbReference>
<gene>
    <name evidence="15" type="primary">bioB1</name>
    <name evidence="12" type="synonym">bioB</name>
    <name evidence="15" type="ordered locus">mru_2087</name>
</gene>
<dbReference type="GO" id="GO:0051537">
    <property type="term" value="F:2 iron, 2 sulfur cluster binding"/>
    <property type="evidence" value="ECO:0007669"/>
    <property type="project" value="UniProtKB-KW"/>
</dbReference>
<dbReference type="InterPro" id="IPR058240">
    <property type="entry name" value="rSAM_sf"/>
</dbReference>
<dbReference type="PATRIC" id="fig|634498.28.peg.2089"/>
<feature type="binding site" evidence="12 13">
    <location>
        <position position="200"/>
    </location>
    <ligand>
        <name>[2Fe-2S] cluster</name>
        <dbReference type="ChEBI" id="CHEBI:190135"/>
    </ligand>
</feature>
<feature type="binding site" evidence="12 13">
    <location>
        <position position="270"/>
    </location>
    <ligand>
        <name>[2Fe-2S] cluster</name>
        <dbReference type="ChEBI" id="CHEBI:190135"/>
    </ligand>
</feature>
<dbReference type="EMBL" id="CP001719">
    <property type="protein sequence ID" value="ADC47937.1"/>
    <property type="molecule type" value="Genomic_DNA"/>
</dbReference>
<feature type="binding site" evidence="12 13">
    <location>
        <position position="106"/>
    </location>
    <ligand>
        <name>[2Fe-2S] cluster</name>
        <dbReference type="ChEBI" id="CHEBI:190135"/>
    </ligand>
</feature>
<evidence type="ECO:0000256" key="5">
    <source>
        <dbReference type="ARBA" id="ARBA00022679"/>
    </source>
</evidence>
<dbReference type="HAMAP" id="MF_01694">
    <property type="entry name" value="BioB"/>
    <property type="match status" value="1"/>
</dbReference>
<evidence type="ECO:0000256" key="10">
    <source>
        <dbReference type="ARBA" id="ARBA00023004"/>
    </source>
</evidence>
<name>D3E0W3_METRM</name>
<evidence type="ECO:0000256" key="9">
    <source>
        <dbReference type="ARBA" id="ARBA00022756"/>
    </source>
</evidence>
<keyword evidence="8 12" id="KW-0479">Metal-binding</keyword>
<dbReference type="GO" id="GO:0005506">
    <property type="term" value="F:iron ion binding"/>
    <property type="evidence" value="ECO:0007669"/>
    <property type="project" value="UniProtKB-UniRule"/>
</dbReference>
<dbReference type="SFLD" id="SFLDG01060">
    <property type="entry name" value="BATS_domain_containing"/>
    <property type="match status" value="1"/>
</dbReference>
<keyword evidence="9 12" id="KW-0093">Biotin biosynthesis</keyword>
<dbReference type="GO" id="GO:0004076">
    <property type="term" value="F:biotin synthase activity"/>
    <property type="evidence" value="ECO:0007669"/>
    <property type="project" value="UniProtKB-UniRule"/>
</dbReference>
<accession>D3E0W3</accession>
<keyword evidence="16" id="KW-1185">Reference proteome</keyword>
<comment type="cofactor">
    <cofactor evidence="13">
        <name>[2Fe-2S] cluster</name>
        <dbReference type="ChEBI" id="CHEBI:190135"/>
    </cofactor>
    <text evidence="13">Binds 1 [2Fe-2S] cluster. The cluster is coordinated with 3 cysteines and 1 arginine.</text>
</comment>
<dbReference type="InterPro" id="IPR002684">
    <property type="entry name" value="Biotin_synth/BioAB"/>
</dbReference>
<sequence length="326" mass="36684">MYNIIELKDKVLNNYKVTKEDALNLLDVPLDELSDAANEIREFFCSNKFDVCTLINVKNGRCSEDCKFCAQSNHYDTDIDIYPFLSKEELVGKSNSLLDAGFKRISYVASGRKIRDKEFDIVVSALEQLNKDRTDEFHLCLSLGLLSEEQISTLKNLNVERIHNNLESSRDYFSNICTTHSYDEKLDTIDLIKDKNLMVCSGGIFGMGESFEDRIDLAIQLRDLGVKSIPINVLNPIKGTPVENNKILSNDEVCRLIAIFRFINPDAFIRMAGGRTLLGDNGRKAFQSGANAAILGNMLTTSGVELEEDFKLLEELGFEITYSIDA</sequence>
<keyword evidence="5 12" id="KW-0808">Transferase</keyword>
<dbReference type="SFLD" id="SFLDG01278">
    <property type="entry name" value="biotin_synthase_like"/>
    <property type="match status" value="1"/>
</dbReference>
<dbReference type="GO" id="GO:0009102">
    <property type="term" value="P:biotin biosynthetic process"/>
    <property type="evidence" value="ECO:0007669"/>
    <property type="project" value="UniProtKB-UniRule"/>
</dbReference>
<evidence type="ECO:0000313" key="15">
    <source>
        <dbReference type="EMBL" id="ADC47937.1"/>
    </source>
</evidence>
<evidence type="ECO:0000256" key="12">
    <source>
        <dbReference type="HAMAP-Rule" id="MF_01694"/>
    </source>
</evidence>
<protein>
    <recommendedName>
        <fullName evidence="3 12">Biotin synthase</fullName>
        <ecNumber evidence="3 12">2.8.1.6</ecNumber>
    </recommendedName>
</protein>
<dbReference type="AlphaFoldDB" id="D3E0W3"/>
<dbReference type="InterPro" id="IPR010722">
    <property type="entry name" value="BATS_dom"/>
</dbReference>
<dbReference type="GO" id="GO:0051539">
    <property type="term" value="F:4 iron, 4 sulfur cluster binding"/>
    <property type="evidence" value="ECO:0007669"/>
    <property type="project" value="UniProtKB-KW"/>
</dbReference>
<feature type="domain" description="Radical SAM core" evidence="14">
    <location>
        <begin position="47"/>
        <end position="275"/>
    </location>
</feature>
<comment type="cofactor">
    <cofactor evidence="12 13">
        <name>[4Fe-4S] cluster</name>
        <dbReference type="ChEBI" id="CHEBI:49883"/>
    </cofactor>
    <text evidence="12 13">Binds 1 [4Fe-4S] cluster. The cluster is coordinated with 3 cysteines and an exchangeable S-adenosyl-L-methionine.</text>
</comment>
<keyword evidence="10 12" id="KW-0408">Iron</keyword>
<dbReference type="SMART" id="SM00729">
    <property type="entry name" value="Elp3"/>
    <property type="match status" value="1"/>
</dbReference>
<dbReference type="NCBIfam" id="TIGR00433">
    <property type="entry name" value="bioB"/>
    <property type="match status" value="1"/>
</dbReference>
<dbReference type="EC" id="2.8.1.6" evidence="3 12"/>
<dbReference type="SUPFAM" id="SSF102114">
    <property type="entry name" value="Radical SAM enzymes"/>
    <property type="match status" value="1"/>
</dbReference>
<dbReference type="RefSeq" id="WP_012956885.1">
    <property type="nucleotide sequence ID" value="NC_013790.1"/>
</dbReference>
<evidence type="ECO:0000256" key="13">
    <source>
        <dbReference type="PIRSR" id="PIRSR001619-1"/>
    </source>
</evidence>
<dbReference type="HOGENOM" id="CLU_033172_2_1_2"/>
<dbReference type="InterPro" id="IPR013785">
    <property type="entry name" value="Aldolase_TIM"/>
</dbReference>
<feature type="binding site" evidence="12 13">
    <location>
        <position position="62"/>
    </location>
    <ligand>
        <name>[4Fe-4S] cluster</name>
        <dbReference type="ChEBI" id="CHEBI:49883"/>
        <note>4Fe-4S-S-AdoMet</note>
    </ligand>
</feature>
<proteinExistence type="inferred from homology"/>
<dbReference type="SFLD" id="SFLDS00029">
    <property type="entry name" value="Radical_SAM"/>
    <property type="match status" value="1"/>
</dbReference>
<dbReference type="Pfam" id="PF04055">
    <property type="entry name" value="Radical_SAM"/>
    <property type="match status" value="1"/>
</dbReference>
<dbReference type="KEGG" id="mru:mru_2087"/>
<comment type="pathway">
    <text evidence="1 12">Cofactor biosynthesis; biotin biosynthesis; biotin from 7,8-diaminononanoate: step 2/2.</text>
</comment>
<dbReference type="PANTHER" id="PTHR22976">
    <property type="entry name" value="BIOTIN SYNTHASE"/>
    <property type="match status" value="1"/>
</dbReference>
<dbReference type="Gene3D" id="3.20.20.70">
    <property type="entry name" value="Aldolase class I"/>
    <property type="match status" value="1"/>
</dbReference>
<evidence type="ECO:0000256" key="8">
    <source>
        <dbReference type="ARBA" id="ARBA00022723"/>
    </source>
</evidence>
<evidence type="ECO:0000256" key="11">
    <source>
        <dbReference type="ARBA" id="ARBA00023014"/>
    </source>
</evidence>
<comment type="catalytic activity">
    <reaction evidence="12">
        <text>(4R,5S)-dethiobiotin + (sulfur carrier)-SH + 2 reduced [2Fe-2S]-[ferredoxin] + 2 S-adenosyl-L-methionine = (sulfur carrier)-H + biotin + 2 5'-deoxyadenosine + 2 L-methionine + 2 oxidized [2Fe-2S]-[ferredoxin]</text>
        <dbReference type="Rhea" id="RHEA:22060"/>
        <dbReference type="Rhea" id="RHEA-COMP:10000"/>
        <dbReference type="Rhea" id="RHEA-COMP:10001"/>
        <dbReference type="Rhea" id="RHEA-COMP:14737"/>
        <dbReference type="Rhea" id="RHEA-COMP:14739"/>
        <dbReference type="ChEBI" id="CHEBI:17319"/>
        <dbReference type="ChEBI" id="CHEBI:29917"/>
        <dbReference type="ChEBI" id="CHEBI:33737"/>
        <dbReference type="ChEBI" id="CHEBI:33738"/>
        <dbReference type="ChEBI" id="CHEBI:57586"/>
        <dbReference type="ChEBI" id="CHEBI:57844"/>
        <dbReference type="ChEBI" id="CHEBI:59789"/>
        <dbReference type="ChEBI" id="CHEBI:64428"/>
        <dbReference type="ChEBI" id="CHEBI:149473"/>
        <dbReference type="EC" id="2.8.1.6"/>
    </reaction>
</comment>
<keyword evidence="6 12" id="KW-0949">S-adenosyl-L-methionine</keyword>
<feature type="binding site" evidence="12 13">
    <location>
        <position position="140"/>
    </location>
    <ligand>
        <name>[2Fe-2S] cluster</name>
        <dbReference type="ChEBI" id="CHEBI:190135"/>
    </ligand>
</feature>
<evidence type="ECO:0000313" key="16">
    <source>
        <dbReference type="Proteomes" id="UP000008680"/>
    </source>
</evidence>
<evidence type="ECO:0000259" key="14">
    <source>
        <dbReference type="PROSITE" id="PS51918"/>
    </source>
</evidence>
<dbReference type="GeneID" id="8771766"/>
<dbReference type="Proteomes" id="UP000008680">
    <property type="component" value="Chromosome"/>
</dbReference>
<comment type="function">
    <text evidence="12">Catalyzes the conversion of dethiobiotin (DTB) to biotin by the insertion of a sulfur atom into dethiobiotin via a radical-based mechanism.</text>
</comment>
<comment type="cofactor">
    <cofactor evidence="12">
        <name>[2Fe-2S] cluster</name>
        <dbReference type="ChEBI" id="CHEBI:190135"/>
    </cofactor>
    <text evidence="12">Binds 1 [2Fe-2S] cluster. The cluster is coordinated with 3 cysteines and 1 arginine.</text>
</comment>
<dbReference type="InterPro" id="IPR024177">
    <property type="entry name" value="Biotin_synthase"/>
</dbReference>
<dbReference type="CDD" id="cd01335">
    <property type="entry name" value="Radical_SAM"/>
    <property type="match status" value="1"/>
</dbReference>
<dbReference type="PANTHER" id="PTHR22976:SF2">
    <property type="entry name" value="BIOTIN SYNTHASE, MITOCHONDRIAL"/>
    <property type="match status" value="1"/>
</dbReference>
<dbReference type="UniPathway" id="UPA00078">
    <property type="reaction ID" value="UER00162"/>
</dbReference>
<reference evidence="15 16" key="1">
    <citation type="journal article" date="2010" name="PLoS ONE">
        <title>The genome sequence of the rumen methanogen Methanobrevibacter ruminantium reveals new possibilities for controlling ruminant methane emissions.</title>
        <authorList>
            <person name="Leahy S.C."/>
            <person name="Kelly W.J."/>
            <person name="Altermann E."/>
            <person name="Ronimus R.S."/>
            <person name="Yeoman C.J."/>
            <person name="Pacheco D.M."/>
            <person name="Li D."/>
            <person name="Kong Z."/>
            <person name="McTavish S."/>
            <person name="Sang C."/>
            <person name="Lambie S.C."/>
            <person name="Janssen P.H."/>
            <person name="Dey D."/>
            <person name="Attwood G.T."/>
        </authorList>
    </citation>
    <scope>NUCLEOTIDE SEQUENCE [LARGE SCALE GENOMIC DNA]</scope>
    <source>
        <strain evidence="16">ATCC 35063 / DSM 1093 / JCM 13430 / OCM 146 / M1</strain>
    </source>
</reference>
<evidence type="ECO:0000256" key="1">
    <source>
        <dbReference type="ARBA" id="ARBA00004942"/>
    </source>
</evidence>
<dbReference type="OrthoDB" id="9264at2157"/>
<dbReference type="PROSITE" id="PS51918">
    <property type="entry name" value="RADICAL_SAM"/>
    <property type="match status" value="1"/>
</dbReference>
<keyword evidence="4 12" id="KW-0004">4Fe-4S</keyword>
<evidence type="ECO:0000256" key="4">
    <source>
        <dbReference type="ARBA" id="ARBA00022485"/>
    </source>
</evidence>
<comment type="similarity">
    <text evidence="2 12">Belongs to the radical SAM superfamily. Biotin synthase family.</text>
</comment>
<feature type="binding site" evidence="12 13">
    <location>
        <position position="69"/>
    </location>
    <ligand>
        <name>[4Fe-4S] cluster</name>
        <dbReference type="ChEBI" id="CHEBI:49883"/>
        <note>4Fe-4S-S-AdoMet</note>
    </ligand>
</feature>
<dbReference type="PIRSF" id="PIRSF001619">
    <property type="entry name" value="Biotin_synth"/>
    <property type="match status" value="1"/>
</dbReference>
<dbReference type="SMART" id="SM00876">
    <property type="entry name" value="BATS"/>
    <property type="match status" value="1"/>
</dbReference>
<evidence type="ECO:0000256" key="7">
    <source>
        <dbReference type="ARBA" id="ARBA00022714"/>
    </source>
</evidence>
<evidence type="ECO:0000256" key="2">
    <source>
        <dbReference type="ARBA" id="ARBA00010765"/>
    </source>
</evidence>
<dbReference type="Pfam" id="PF06968">
    <property type="entry name" value="BATS"/>
    <property type="match status" value="1"/>
</dbReference>
<organism evidence="15 16">
    <name type="scientific">Methanobrevibacter ruminantium (strain ATCC 35063 / DSM 1093 / JCM 13430 / OCM 146 / M1)</name>
    <name type="common">Methanobacterium ruminantium</name>
    <dbReference type="NCBI Taxonomy" id="634498"/>
    <lineage>
        <taxon>Archaea</taxon>
        <taxon>Methanobacteriati</taxon>
        <taxon>Methanobacteriota</taxon>
        <taxon>Methanomada group</taxon>
        <taxon>Methanobacteria</taxon>
        <taxon>Methanobacteriales</taxon>
        <taxon>Methanobacteriaceae</taxon>
        <taxon>Methanobrevibacter</taxon>
    </lineage>
</organism>
<evidence type="ECO:0000256" key="6">
    <source>
        <dbReference type="ARBA" id="ARBA00022691"/>
    </source>
</evidence>
<keyword evidence="7 12" id="KW-0001">2Fe-2S</keyword>
<keyword evidence="11 12" id="KW-0411">Iron-sulfur</keyword>
<dbReference type="InterPro" id="IPR006638">
    <property type="entry name" value="Elp3/MiaA/NifB-like_rSAM"/>
</dbReference>
<dbReference type="STRING" id="634498.mru_2087"/>
<evidence type="ECO:0000256" key="3">
    <source>
        <dbReference type="ARBA" id="ARBA00012236"/>
    </source>
</evidence>
<feature type="binding site" evidence="12 13">
    <location>
        <position position="66"/>
    </location>
    <ligand>
        <name>[4Fe-4S] cluster</name>
        <dbReference type="ChEBI" id="CHEBI:49883"/>
        <note>4Fe-4S-S-AdoMet</note>
    </ligand>
</feature>
<dbReference type="InterPro" id="IPR007197">
    <property type="entry name" value="rSAM"/>
</dbReference>
<comment type="subunit">
    <text evidence="12">Homodimer.</text>
</comment>